<organism evidence="8 9">
    <name type="scientific">Parazoarcus communis</name>
    <dbReference type="NCBI Taxonomy" id="41977"/>
    <lineage>
        <taxon>Bacteria</taxon>
        <taxon>Pseudomonadati</taxon>
        <taxon>Pseudomonadota</taxon>
        <taxon>Betaproteobacteria</taxon>
        <taxon>Rhodocyclales</taxon>
        <taxon>Zoogloeaceae</taxon>
        <taxon>Parazoarcus</taxon>
    </lineage>
</organism>
<dbReference type="PANTHER" id="PTHR43133">
    <property type="entry name" value="RNA POLYMERASE ECF-TYPE SIGMA FACTO"/>
    <property type="match status" value="1"/>
</dbReference>
<evidence type="ECO:0000256" key="3">
    <source>
        <dbReference type="ARBA" id="ARBA00023082"/>
    </source>
</evidence>
<dbReference type="GO" id="GO:0006352">
    <property type="term" value="P:DNA-templated transcription initiation"/>
    <property type="evidence" value="ECO:0007669"/>
    <property type="project" value="InterPro"/>
</dbReference>
<dbReference type="Gene3D" id="1.10.1740.10">
    <property type="match status" value="1"/>
</dbReference>
<dbReference type="NCBIfam" id="TIGR02959">
    <property type="entry name" value="SigZ"/>
    <property type="match status" value="1"/>
</dbReference>
<dbReference type="SUPFAM" id="SSF88946">
    <property type="entry name" value="Sigma2 domain of RNA polymerase sigma factors"/>
    <property type="match status" value="1"/>
</dbReference>
<accession>A0A2U8GXX6</accession>
<comment type="similarity">
    <text evidence="1">Belongs to the sigma-70 factor family. ECF subfamily.</text>
</comment>
<name>A0A2U8GXX6_9RHOO</name>
<reference evidence="8 9" key="1">
    <citation type="submission" date="2017-06" db="EMBL/GenBank/DDBJ databases">
        <title>Azoarcus sp. TSNA42 complete genome sequence.</title>
        <authorList>
            <person name="Woo J.-H."/>
            <person name="Kim H.-S."/>
        </authorList>
    </citation>
    <scope>NUCLEOTIDE SEQUENCE [LARGE SCALE GENOMIC DNA]</scope>
    <source>
        <strain evidence="8 9">TSNA42</strain>
    </source>
</reference>
<dbReference type="InterPro" id="IPR036388">
    <property type="entry name" value="WH-like_DNA-bd_sf"/>
</dbReference>
<proteinExistence type="inferred from homology"/>
<dbReference type="AlphaFoldDB" id="A0A2U8GXX6"/>
<keyword evidence="3" id="KW-0731">Sigma factor</keyword>
<keyword evidence="2" id="KW-0805">Transcription regulation</keyword>
<evidence type="ECO:0000259" key="7">
    <source>
        <dbReference type="Pfam" id="PF08281"/>
    </source>
</evidence>
<protein>
    <recommendedName>
        <fullName evidence="5">RNA polymerase sigma factor SigZ</fullName>
    </recommendedName>
</protein>
<evidence type="ECO:0000259" key="6">
    <source>
        <dbReference type="Pfam" id="PF04542"/>
    </source>
</evidence>
<dbReference type="SUPFAM" id="SSF88659">
    <property type="entry name" value="Sigma3 and sigma4 domains of RNA polymerase sigma factors"/>
    <property type="match status" value="1"/>
</dbReference>
<dbReference type="InterPro" id="IPR013324">
    <property type="entry name" value="RNA_pol_sigma_r3/r4-like"/>
</dbReference>
<evidence type="ECO:0000256" key="4">
    <source>
        <dbReference type="ARBA" id="ARBA00023163"/>
    </source>
</evidence>
<dbReference type="InterPro" id="IPR014304">
    <property type="entry name" value="RNA_pol_sigma-Z"/>
</dbReference>
<evidence type="ECO:0000256" key="5">
    <source>
        <dbReference type="NCBIfam" id="TIGR02959"/>
    </source>
</evidence>
<evidence type="ECO:0000256" key="2">
    <source>
        <dbReference type="ARBA" id="ARBA00023015"/>
    </source>
</evidence>
<dbReference type="Pfam" id="PF04542">
    <property type="entry name" value="Sigma70_r2"/>
    <property type="match status" value="1"/>
</dbReference>
<dbReference type="Gene3D" id="1.10.10.10">
    <property type="entry name" value="Winged helix-like DNA-binding domain superfamily/Winged helix DNA-binding domain"/>
    <property type="match status" value="1"/>
</dbReference>
<evidence type="ECO:0000313" key="8">
    <source>
        <dbReference type="EMBL" id="AWI78328.1"/>
    </source>
</evidence>
<dbReference type="PANTHER" id="PTHR43133:SF62">
    <property type="entry name" value="RNA POLYMERASE SIGMA FACTOR SIGZ"/>
    <property type="match status" value="1"/>
</dbReference>
<feature type="domain" description="RNA polymerase sigma-70 region 2" evidence="6">
    <location>
        <begin position="9"/>
        <end position="70"/>
    </location>
</feature>
<dbReference type="Pfam" id="PF08281">
    <property type="entry name" value="Sigma70_r4_2"/>
    <property type="match status" value="1"/>
</dbReference>
<gene>
    <name evidence="8" type="primary">sigZ</name>
    <name evidence="8" type="ORF">CEW87_02545</name>
</gene>
<dbReference type="RefSeq" id="WP_108971325.1">
    <property type="nucleotide sequence ID" value="NZ_CP022188.1"/>
</dbReference>
<dbReference type="GO" id="GO:0003677">
    <property type="term" value="F:DNA binding"/>
    <property type="evidence" value="ECO:0007669"/>
    <property type="project" value="InterPro"/>
</dbReference>
<dbReference type="EMBL" id="CP022188">
    <property type="protein sequence ID" value="AWI78328.1"/>
    <property type="molecule type" value="Genomic_DNA"/>
</dbReference>
<dbReference type="GO" id="GO:0016987">
    <property type="term" value="F:sigma factor activity"/>
    <property type="evidence" value="ECO:0007669"/>
    <property type="project" value="UniProtKB-KW"/>
</dbReference>
<dbReference type="InterPro" id="IPR013325">
    <property type="entry name" value="RNA_pol_sigma_r2"/>
</dbReference>
<dbReference type="InterPro" id="IPR039425">
    <property type="entry name" value="RNA_pol_sigma-70-like"/>
</dbReference>
<dbReference type="Proteomes" id="UP000244902">
    <property type="component" value="Chromosome"/>
</dbReference>
<dbReference type="CDD" id="cd06171">
    <property type="entry name" value="Sigma70_r4"/>
    <property type="match status" value="1"/>
</dbReference>
<evidence type="ECO:0000256" key="1">
    <source>
        <dbReference type="ARBA" id="ARBA00010641"/>
    </source>
</evidence>
<dbReference type="InterPro" id="IPR013249">
    <property type="entry name" value="RNA_pol_sigma70_r4_t2"/>
</dbReference>
<evidence type="ECO:0000313" key="9">
    <source>
        <dbReference type="Proteomes" id="UP000244902"/>
    </source>
</evidence>
<dbReference type="InterPro" id="IPR007627">
    <property type="entry name" value="RNA_pol_sigma70_r2"/>
</dbReference>
<feature type="domain" description="RNA polymerase sigma factor 70 region 4 type 2" evidence="7">
    <location>
        <begin position="98"/>
        <end position="150"/>
    </location>
</feature>
<sequence>MKCVNEAWTAHGRELLRFVSGRVTNADEARDLVQEVFLRAMLHDRGLCSIGNPRAWLFHVARNLLIDRYRLTKEQIPLDDADYPAPENSDQPVEALSACLPRALAELAPEDREALTLCDIEGLSQQAYAERLGLTLPAAKSRILRARKRLKTRLVTACQVRFDEAGQVCCFVPRSPLEK</sequence>
<dbReference type="OrthoDB" id="9784272at2"/>
<dbReference type="NCBIfam" id="TIGR02937">
    <property type="entry name" value="sigma70-ECF"/>
    <property type="match status" value="1"/>
</dbReference>
<dbReference type="InterPro" id="IPR014284">
    <property type="entry name" value="RNA_pol_sigma-70_dom"/>
</dbReference>
<keyword evidence="4" id="KW-0804">Transcription</keyword>